<dbReference type="GO" id="GO:0005737">
    <property type="term" value="C:cytoplasm"/>
    <property type="evidence" value="ECO:0007669"/>
    <property type="project" value="TreeGrafter"/>
</dbReference>
<dbReference type="KEGG" id="sapo:SAPIO_CDS0500"/>
<organism evidence="3 4">
    <name type="scientific">Pseudallescheria apiosperma</name>
    <name type="common">Scedosporium apiospermum</name>
    <dbReference type="NCBI Taxonomy" id="563466"/>
    <lineage>
        <taxon>Eukaryota</taxon>
        <taxon>Fungi</taxon>
        <taxon>Dikarya</taxon>
        <taxon>Ascomycota</taxon>
        <taxon>Pezizomycotina</taxon>
        <taxon>Sordariomycetes</taxon>
        <taxon>Hypocreomycetidae</taxon>
        <taxon>Microascales</taxon>
        <taxon>Microascaceae</taxon>
        <taxon>Scedosporium</taxon>
    </lineage>
</organism>
<dbReference type="OMA" id="HVNDYCS"/>
<dbReference type="GO" id="GO:0004721">
    <property type="term" value="F:phosphoprotein phosphatase activity"/>
    <property type="evidence" value="ECO:0007669"/>
    <property type="project" value="TreeGrafter"/>
</dbReference>
<dbReference type="Pfam" id="PF00149">
    <property type="entry name" value="Metallophos"/>
    <property type="match status" value="1"/>
</dbReference>
<dbReference type="EMBL" id="JOWA01000022">
    <property type="protein sequence ID" value="KEZ46665.1"/>
    <property type="molecule type" value="Genomic_DNA"/>
</dbReference>
<dbReference type="PANTHER" id="PTHR32440:SF0">
    <property type="entry name" value="PHOSPHATASE DCR2-RELATED"/>
    <property type="match status" value="1"/>
</dbReference>
<dbReference type="AlphaFoldDB" id="A0A084GH53"/>
<dbReference type="PANTHER" id="PTHR32440">
    <property type="entry name" value="PHOSPHATASE DCR2-RELATED-RELATED"/>
    <property type="match status" value="1"/>
</dbReference>
<dbReference type="CDD" id="cd07383">
    <property type="entry name" value="MPP_Dcr2"/>
    <property type="match status" value="1"/>
</dbReference>
<gene>
    <name evidence="3" type="ORF">SAPIO_CDS0500</name>
</gene>
<dbReference type="OrthoDB" id="783096at2759"/>
<evidence type="ECO:0000259" key="2">
    <source>
        <dbReference type="Pfam" id="PF00149"/>
    </source>
</evidence>
<sequence length="566" mass="63118">MARRIVRTAVQLLIATILFSIALLFLDRNYRVLPPSLHAYMPQHNQGHVVTDITITQCSSVNPFSSCDLDPKVWQRIDKDLYLGKAWVSTAYLHVKRKKEEDLADDDKVVMDISVGRLDPGAASGGQLEADEKWESRPCGLWIKRSTSRFASDSNKAVTAVDVLFGDDAVEAREGWGIVGTRLLLDSASGIPGTYVTVRRGRPKKIAKPVPRIKDNGKFKIIQISDLHLSTGPGACREAIPDSYQGGKCEADPRTLDFVSKVIDEEKPDLIVFSGDQVNGDTSPDAQTAIFKYAQIAIKRKIPYVTIFGNHDDEQTLSRQAQMSIIESLPYSLSAAGPEDVDGVGNYFIEILARGSSDHSALTLYMLDTHAYSSNEKKYPGYDWLRPNQIEWFKRTASGLKPAHKEYTHIHMDLAFIHIPLPEYVGVQRFWKGAWREYVTAPAYNSGFRDALVEQGVVMVSCGHDHVNDYCMLSTEGEEEKRPALWMCYAGGSGFGGYAGYGGYNRRVRVFEVDANVSRITTWKRIEHGEPEELAKRVDEQIIVDGGRPVGPTMEEEQAERDGPPV</sequence>
<evidence type="ECO:0000256" key="1">
    <source>
        <dbReference type="SAM" id="MobiDB-lite"/>
    </source>
</evidence>
<reference evidence="3 4" key="1">
    <citation type="journal article" date="2014" name="Genome Announc.">
        <title>Draft genome sequence of the pathogenic fungus Scedosporium apiospermum.</title>
        <authorList>
            <person name="Vandeputte P."/>
            <person name="Ghamrawi S."/>
            <person name="Rechenmann M."/>
            <person name="Iltis A."/>
            <person name="Giraud S."/>
            <person name="Fleury M."/>
            <person name="Thornton C."/>
            <person name="Delhaes L."/>
            <person name="Meyer W."/>
            <person name="Papon N."/>
            <person name="Bouchara J.P."/>
        </authorList>
    </citation>
    <scope>NUCLEOTIDE SEQUENCE [LARGE SCALE GENOMIC DNA]</scope>
    <source>
        <strain evidence="3 4">IHEM 14462</strain>
    </source>
</reference>
<feature type="domain" description="Calcineurin-like phosphoesterase" evidence="2">
    <location>
        <begin position="219"/>
        <end position="467"/>
    </location>
</feature>
<dbReference type="HOGENOM" id="CLU_019692_4_1_1"/>
<accession>A0A084GH53</accession>
<dbReference type="SUPFAM" id="SSF56300">
    <property type="entry name" value="Metallo-dependent phosphatases"/>
    <property type="match status" value="1"/>
</dbReference>
<dbReference type="VEuPathDB" id="FungiDB:SAPIO_CDS0500"/>
<evidence type="ECO:0000313" key="3">
    <source>
        <dbReference type="EMBL" id="KEZ46665.1"/>
    </source>
</evidence>
<dbReference type="RefSeq" id="XP_016646464.1">
    <property type="nucleotide sequence ID" value="XM_016783264.1"/>
</dbReference>
<evidence type="ECO:0000313" key="4">
    <source>
        <dbReference type="Proteomes" id="UP000028545"/>
    </source>
</evidence>
<comment type="caution">
    <text evidence="3">The sequence shown here is derived from an EMBL/GenBank/DDBJ whole genome shotgun (WGS) entry which is preliminary data.</text>
</comment>
<keyword evidence="4" id="KW-1185">Reference proteome</keyword>
<name>A0A084GH53_PSEDA</name>
<dbReference type="Gene3D" id="3.60.21.10">
    <property type="match status" value="1"/>
</dbReference>
<protein>
    <submittedName>
        <fullName evidence="3">Calcineurin-like phosphoesterase</fullName>
    </submittedName>
</protein>
<dbReference type="FunFam" id="3.60.21.10:FF:000054">
    <property type="entry name" value="DCR2p Phosphoesterase"/>
    <property type="match status" value="1"/>
</dbReference>
<dbReference type="Proteomes" id="UP000028545">
    <property type="component" value="Unassembled WGS sequence"/>
</dbReference>
<dbReference type="InterPro" id="IPR004843">
    <property type="entry name" value="Calcineurin-like_PHP"/>
</dbReference>
<dbReference type="InterPro" id="IPR029052">
    <property type="entry name" value="Metallo-depent_PP-like"/>
</dbReference>
<feature type="region of interest" description="Disordered" evidence="1">
    <location>
        <begin position="545"/>
        <end position="566"/>
    </location>
</feature>
<dbReference type="GeneID" id="27718652"/>
<proteinExistence type="predicted"/>